<evidence type="ECO:0000256" key="5">
    <source>
        <dbReference type="ARBA" id="ARBA00022989"/>
    </source>
</evidence>
<evidence type="ECO:0000256" key="3">
    <source>
        <dbReference type="ARBA" id="ARBA00022475"/>
    </source>
</evidence>
<dbReference type="GO" id="GO:0005886">
    <property type="term" value="C:plasma membrane"/>
    <property type="evidence" value="ECO:0007669"/>
    <property type="project" value="UniProtKB-SubCell"/>
</dbReference>
<dbReference type="InterPro" id="IPR036259">
    <property type="entry name" value="MFS_trans_sf"/>
</dbReference>
<dbReference type="PANTHER" id="PTHR43045">
    <property type="entry name" value="SHIKIMATE TRANSPORTER"/>
    <property type="match status" value="1"/>
</dbReference>
<accession>A0A7D7R9V2</accession>
<feature type="transmembrane region" description="Helical" evidence="8">
    <location>
        <begin position="358"/>
        <end position="380"/>
    </location>
</feature>
<dbReference type="EMBL" id="CP059491">
    <property type="protein sequence ID" value="QMT00990.1"/>
    <property type="molecule type" value="Genomic_DNA"/>
</dbReference>
<dbReference type="Pfam" id="PF07690">
    <property type="entry name" value="MFS_1"/>
    <property type="match status" value="1"/>
</dbReference>
<keyword evidence="2" id="KW-0813">Transport</keyword>
<keyword evidence="6 8" id="KW-0472">Membrane</keyword>
<keyword evidence="4 8" id="KW-0812">Transmembrane</keyword>
<feature type="transmembrane region" description="Helical" evidence="8">
    <location>
        <begin position="317"/>
        <end position="337"/>
    </location>
</feature>
<keyword evidence="11" id="KW-1185">Reference proteome</keyword>
<feature type="transmembrane region" description="Helical" evidence="8">
    <location>
        <begin position="12"/>
        <end position="30"/>
    </location>
</feature>
<feature type="transmembrane region" description="Helical" evidence="8">
    <location>
        <begin position="292"/>
        <end position="311"/>
    </location>
</feature>
<name>A0A7D7R9V2_9ACTN</name>
<feature type="transmembrane region" description="Helical" evidence="8">
    <location>
        <begin position="170"/>
        <end position="189"/>
    </location>
</feature>
<evidence type="ECO:0000256" key="8">
    <source>
        <dbReference type="SAM" id="Phobius"/>
    </source>
</evidence>
<evidence type="ECO:0000313" key="10">
    <source>
        <dbReference type="EMBL" id="QMT00990.1"/>
    </source>
</evidence>
<dbReference type="PANTHER" id="PTHR43045:SF7">
    <property type="entry name" value="MAJOR FACILITATOR SUPERFAMILY TRANSPORTER"/>
    <property type="match status" value="1"/>
</dbReference>
<comment type="subcellular location">
    <subcellularLocation>
        <location evidence="1">Cell membrane</location>
        <topology evidence="1">Multi-pass membrane protein</topology>
    </subcellularLocation>
</comment>
<feature type="transmembrane region" description="Helical" evidence="8">
    <location>
        <begin position="262"/>
        <end position="280"/>
    </location>
</feature>
<evidence type="ECO:0000256" key="2">
    <source>
        <dbReference type="ARBA" id="ARBA00022448"/>
    </source>
</evidence>
<dbReference type="InterPro" id="IPR020846">
    <property type="entry name" value="MFS_dom"/>
</dbReference>
<evidence type="ECO:0000313" key="11">
    <source>
        <dbReference type="Proteomes" id="UP000515663"/>
    </source>
</evidence>
<dbReference type="KEGG" id="gji:H1R19_19315"/>
<feature type="transmembrane region" description="Helical" evidence="8">
    <location>
        <begin position="72"/>
        <end position="90"/>
    </location>
</feature>
<evidence type="ECO:0000256" key="6">
    <source>
        <dbReference type="ARBA" id="ARBA00023136"/>
    </source>
</evidence>
<dbReference type="PROSITE" id="PS50850">
    <property type="entry name" value="MFS"/>
    <property type="match status" value="1"/>
</dbReference>
<reference evidence="11" key="1">
    <citation type="submission" date="2020-07" db="EMBL/GenBank/DDBJ databases">
        <title>novel species isolated from the respiratory tract of Marmot.</title>
        <authorList>
            <person name="Zhang G."/>
        </authorList>
    </citation>
    <scope>NUCLEOTIDE SEQUENCE [LARGE SCALE GENOMIC DNA]</scope>
    <source>
        <strain evidence="11">686</strain>
    </source>
</reference>
<dbReference type="Gene3D" id="1.20.1250.20">
    <property type="entry name" value="MFS general substrate transporter like domains"/>
    <property type="match status" value="2"/>
</dbReference>
<dbReference type="Proteomes" id="UP000515663">
    <property type="component" value="Chromosome"/>
</dbReference>
<dbReference type="AlphaFoldDB" id="A0A7D7R9V2"/>
<feature type="domain" description="Major facilitator superfamily (MFS) profile" evidence="9">
    <location>
        <begin position="1"/>
        <end position="410"/>
    </location>
</feature>
<feature type="transmembrane region" description="Helical" evidence="8">
    <location>
        <begin position="386"/>
        <end position="405"/>
    </location>
</feature>
<evidence type="ECO:0000256" key="7">
    <source>
        <dbReference type="SAM" id="MobiDB-lite"/>
    </source>
</evidence>
<evidence type="ECO:0000259" key="9">
    <source>
        <dbReference type="PROSITE" id="PS50850"/>
    </source>
</evidence>
<keyword evidence="5 8" id="KW-1133">Transmembrane helix</keyword>
<dbReference type="InterPro" id="IPR011701">
    <property type="entry name" value="MFS"/>
</dbReference>
<proteinExistence type="predicted"/>
<sequence>MSGALGSALEFMDFTIYGILSATLFPKLFFSDLGETGGLLASFATFGVGFAARPLGAIVFGHLGDRIGRRPVLVTTLFLMGGCSILIGLLPTGKGIAVAAILVALRFIQGFSLGGEITGNQIMVIEHSDENRRGLMASFVAAGSPISQAVSNLLLVVLTAVLTESQWESWGWRIPFLGSILLIAVTFYIRRKLDETPVFLAEQEATAGEGARHGGGLAVLASQPLEVLKLVLVWGGPSMSYYLVSVYGLTELRETVGLSSNTTFIILLIANTMSCFCVVAGGHISDIRGRRLPMFAGLAGAFVGVALFFLLGAHVNLVVLTLIVALPLCSIQLLQGVQPALFAEQFPTRYRFAGSAMGLQCANLLFAAPAPFIATAVAASAGSSRAVLWVVLPILVVSILVMTTVRDNSQHDLLEIDADDSGDDAPTAETIPSERPTMSANT</sequence>
<evidence type="ECO:0000256" key="4">
    <source>
        <dbReference type="ARBA" id="ARBA00022692"/>
    </source>
</evidence>
<dbReference type="SUPFAM" id="SSF103473">
    <property type="entry name" value="MFS general substrate transporter"/>
    <property type="match status" value="1"/>
</dbReference>
<feature type="region of interest" description="Disordered" evidence="7">
    <location>
        <begin position="415"/>
        <end position="442"/>
    </location>
</feature>
<feature type="transmembrane region" description="Helical" evidence="8">
    <location>
        <begin position="96"/>
        <end position="114"/>
    </location>
</feature>
<evidence type="ECO:0000256" key="1">
    <source>
        <dbReference type="ARBA" id="ARBA00004651"/>
    </source>
</evidence>
<keyword evidence="3" id="KW-1003">Cell membrane</keyword>
<feature type="transmembrane region" description="Helical" evidence="8">
    <location>
        <begin position="36"/>
        <end position="60"/>
    </location>
</feature>
<dbReference type="GO" id="GO:0022857">
    <property type="term" value="F:transmembrane transporter activity"/>
    <property type="evidence" value="ECO:0007669"/>
    <property type="project" value="InterPro"/>
</dbReference>
<dbReference type="RefSeq" id="WP_188331223.1">
    <property type="nucleotide sequence ID" value="NZ_CP059491.1"/>
</dbReference>
<protein>
    <submittedName>
        <fullName evidence="10">MFS transporter</fullName>
    </submittedName>
</protein>
<organism evidence="10 11">
    <name type="scientific">Gordonia jinghuaiqii</name>
    <dbReference type="NCBI Taxonomy" id="2758710"/>
    <lineage>
        <taxon>Bacteria</taxon>
        <taxon>Bacillati</taxon>
        <taxon>Actinomycetota</taxon>
        <taxon>Actinomycetes</taxon>
        <taxon>Mycobacteriales</taxon>
        <taxon>Gordoniaceae</taxon>
        <taxon>Gordonia</taxon>
    </lineage>
</organism>
<gene>
    <name evidence="10" type="ORF">H1R19_19315</name>
</gene>
<feature type="transmembrane region" description="Helical" evidence="8">
    <location>
        <begin position="135"/>
        <end position="158"/>
    </location>
</feature>